<keyword evidence="1" id="KW-1133">Transmembrane helix</keyword>
<dbReference type="GeneID" id="20669779"/>
<proteinExistence type="predicted"/>
<name>W4KIE9_HETIT</name>
<dbReference type="AlphaFoldDB" id="W4KIE9"/>
<dbReference type="InParanoid" id="W4KIE9"/>
<dbReference type="Proteomes" id="UP000030671">
    <property type="component" value="Unassembled WGS sequence"/>
</dbReference>
<dbReference type="STRING" id="747525.W4KIE9"/>
<dbReference type="KEGG" id="hir:HETIRDRAFT_310432"/>
<feature type="transmembrane region" description="Helical" evidence="1">
    <location>
        <begin position="300"/>
        <end position="319"/>
    </location>
</feature>
<evidence type="ECO:0000313" key="2">
    <source>
        <dbReference type="EMBL" id="ETW85638.1"/>
    </source>
</evidence>
<feature type="transmembrane region" description="Helical" evidence="1">
    <location>
        <begin position="351"/>
        <end position="370"/>
    </location>
</feature>
<dbReference type="HOGENOM" id="CLU_007914_0_1_1"/>
<dbReference type="GO" id="GO:0005783">
    <property type="term" value="C:endoplasmic reticulum"/>
    <property type="evidence" value="ECO:0007669"/>
    <property type="project" value="TreeGrafter"/>
</dbReference>
<gene>
    <name evidence="2" type="ORF">HETIRDRAFT_310432</name>
</gene>
<dbReference type="GO" id="GO:0006506">
    <property type="term" value="P:GPI anchor biosynthetic process"/>
    <property type="evidence" value="ECO:0007669"/>
    <property type="project" value="InterPro"/>
</dbReference>
<dbReference type="EMBL" id="KI925455">
    <property type="protein sequence ID" value="ETW85638.1"/>
    <property type="molecule type" value="Genomic_DNA"/>
</dbReference>
<dbReference type="RefSeq" id="XP_009542475.1">
    <property type="nucleotide sequence ID" value="XM_009544180.1"/>
</dbReference>
<accession>W4KIE9</accession>
<keyword evidence="3" id="KW-1185">Reference proteome</keyword>
<dbReference type="InterPro" id="IPR007720">
    <property type="entry name" value="PigQ/GPI1"/>
</dbReference>
<evidence type="ECO:0000313" key="3">
    <source>
        <dbReference type="Proteomes" id="UP000030671"/>
    </source>
</evidence>
<keyword evidence="1" id="KW-0472">Membrane</keyword>
<keyword evidence="1" id="KW-0812">Transmembrane</keyword>
<sequence>MSSNRYLLYPVEDVDKDGWLYGWSDRQCTCIAGILQCVSRNAAQQCLDILLHQGAYPNAHCALPKVLGHSSLWNERPVSRLHSMSDNAPFSSQSPTTFLYHRSAFGNMRLQLSDTISGAPRSDAQYFSFDESLQLGHLGLNQSITNQLNFAQQLAVNILASGSLLSQIQMVIGKSVPWRSFGCHQSIRLFYCALLFLEEFMKMQWLINTSNLVSQGRMRIRSIIVLLQSSRISNQLNNTIWLTLNDLILGVAIGSFVCENHAAISSKFDKSMNYVFIELVTECLIWLNNWPAGLKLNTELSSFCCHMFLGIIGIWTYFYQSLSLHFPMIVYFIGIIGYCGLTFLLSTFLDLLRLLTLHISLGFIIWNRLIKFQLSFLQSLGNLFHGKQLNVLHNRIEPWHYEVDQLILGTILVTLFTFSLPTFLSYFMLFAIFKHLVIIIETLIQQLIELMNKFPLFPLILKIKHPARLTGFFYFLLQNGIQNLKGQYMSFLSIFQYFDDI</sequence>
<dbReference type="PANTHER" id="PTHR21329">
    <property type="entry name" value="PHOSPHATIDYLINOSITOL N-ACETYLGLUCOSAMINYLTRANSFERASE SUBUNIT Q-RELATED"/>
    <property type="match status" value="1"/>
</dbReference>
<evidence type="ECO:0000256" key="1">
    <source>
        <dbReference type="SAM" id="Phobius"/>
    </source>
</evidence>
<dbReference type="GO" id="GO:0016020">
    <property type="term" value="C:membrane"/>
    <property type="evidence" value="ECO:0007669"/>
    <property type="project" value="InterPro"/>
</dbReference>
<feature type="transmembrane region" description="Helical" evidence="1">
    <location>
        <begin position="326"/>
        <end position="345"/>
    </location>
</feature>
<dbReference type="Pfam" id="PF05024">
    <property type="entry name" value="Gpi1"/>
    <property type="match status" value="1"/>
</dbReference>
<dbReference type="eggNOG" id="KOG1183">
    <property type="taxonomic scope" value="Eukaryota"/>
</dbReference>
<organism evidence="2 3">
    <name type="scientific">Heterobasidion irregulare (strain TC 32-1)</name>
    <dbReference type="NCBI Taxonomy" id="747525"/>
    <lineage>
        <taxon>Eukaryota</taxon>
        <taxon>Fungi</taxon>
        <taxon>Dikarya</taxon>
        <taxon>Basidiomycota</taxon>
        <taxon>Agaricomycotina</taxon>
        <taxon>Agaricomycetes</taxon>
        <taxon>Russulales</taxon>
        <taxon>Bondarzewiaceae</taxon>
        <taxon>Heterobasidion</taxon>
        <taxon>Heterobasidion annosum species complex</taxon>
    </lineage>
</organism>
<protein>
    <submittedName>
        <fullName evidence="2">Uncharacterized protein</fullName>
    </submittedName>
</protein>
<reference evidence="2 3" key="1">
    <citation type="journal article" date="2012" name="New Phytol.">
        <title>Insight into trade-off between wood decay and parasitism from the genome of a fungal forest pathogen.</title>
        <authorList>
            <person name="Olson A."/>
            <person name="Aerts A."/>
            <person name="Asiegbu F."/>
            <person name="Belbahri L."/>
            <person name="Bouzid O."/>
            <person name="Broberg A."/>
            <person name="Canback B."/>
            <person name="Coutinho P.M."/>
            <person name="Cullen D."/>
            <person name="Dalman K."/>
            <person name="Deflorio G."/>
            <person name="van Diepen L.T."/>
            <person name="Dunand C."/>
            <person name="Duplessis S."/>
            <person name="Durling M."/>
            <person name="Gonthier P."/>
            <person name="Grimwood J."/>
            <person name="Fossdal C.G."/>
            <person name="Hansson D."/>
            <person name="Henrissat B."/>
            <person name="Hietala A."/>
            <person name="Himmelstrand K."/>
            <person name="Hoffmeister D."/>
            <person name="Hogberg N."/>
            <person name="James T.Y."/>
            <person name="Karlsson M."/>
            <person name="Kohler A."/>
            <person name="Kues U."/>
            <person name="Lee Y.H."/>
            <person name="Lin Y.C."/>
            <person name="Lind M."/>
            <person name="Lindquist E."/>
            <person name="Lombard V."/>
            <person name="Lucas S."/>
            <person name="Lunden K."/>
            <person name="Morin E."/>
            <person name="Murat C."/>
            <person name="Park J."/>
            <person name="Raffaello T."/>
            <person name="Rouze P."/>
            <person name="Salamov A."/>
            <person name="Schmutz J."/>
            <person name="Solheim H."/>
            <person name="Stahlberg J."/>
            <person name="Velez H."/>
            <person name="de Vries R.P."/>
            <person name="Wiebenga A."/>
            <person name="Woodward S."/>
            <person name="Yakovlev I."/>
            <person name="Garbelotto M."/>
            <person name="Martin F."/>
            <person name="Grigoriev I.V."/>
            <person name="Stenlid J."/>
        </authorList>
    </citation>
    <scope>NUCLEOTIDE SEQUENCE [LARGE SCALE GENOMIC DNA]</scope>
    <source>
        <strain evidence="2 3">TC 32-1</strain>
    </source>
</reference>
<dbReference type="OrthoDB" id="70250at2759"/>
<dbReference type="PANTHER" id="PTHR21329:SF3">
    <property type="entry name" value="PHOSPHATIDYLINOSITOL N-ACETYLGLUCOSAMINYLTRANSFERASE SUBUNIT Q"/>
    <property type="match status" value="1"/>
</dbReference>